<feature type="region of interest" description="Disordered" evidence="1">
    <location>
        <begin position="25"/>
        <end position="169"/>
    </location>
</feature>
<dbReference type="OrthoDB" id="10268011at2759"/>
<feature type="compositionally biased region" description="Basic and acidic residues" evidence="1">
    <location>
        <begin position="154"/>
        <end position="169"/>
    </location>
</feature>
<organism evidence="3 4">
    <name type="scientific">Clupea harengus</name>
    <name type="common">Atlantic herring</name>
    <dbReference type="NCBI Taxonomy" id="7950"/>
    <lineage>
        <taxon>Eukaryota</taxon>
        <taxon>Metazoa</taxon>
        <taxon>Chordata</taxon>
        <taxon>Craniata</taxon>
        <taxon>Vertebrata</taxon>
        <taxon>Euteleostomi</taxon>
        <taxon>Actinopterygii</taxon>
        <taxon>Neopterygii</taxon>
        <taxon>Teleostei</taxon>
        <taxon>Clupei</taxon>
        <taxon>Clupeiformes</taxon>
        <taxon>Clupeoidei</taxon>
        <taxon>Clupeidae</taxon>
        <taxon>Clupea</taxon>
    </lineage>
</organism>
<name>A0A6P3VMP3_CLUHA</name>
<dbReference type="RefSeq" id="XP_031440877.1">
    <property type="nucleotide sequence ID" value="XM_031585017.2"/>
</dbReference>
<dbReference type="RefSeq" id="XP_031440878.1">
    <property type="nucleotide sequence ID" value="XM_031585018.2"/>
</dbReference>
<dbReference type="RefSeq" id="XP_031440879.1">
    <property type="nucleotide sequence ID" value="XM_031585019.2"/>
</dbReference>
<dbReference type="GeneTree" id="ENSGT00940000166947"/>
<dbReference type="GO" id="GO:0006382">
    <property type="term" value="P:adenosine to inosine editing"/>
    <property type="evidence" value="ECO:0007669"/>
    <property type="project" value="TreeGrafter"/>
</dbReference>
<dbReference type="GO" id="GO:0005737">
    <property type="term" value="C:cytoplasm"/>
    <property type="evidence" value="ECO:0007669"/>
    <property type="project" value="TreeGrafter"/>
</dbReference>
<reference evidence="4 5" key="1">
    <citation type="submission" date="2025-04" db="UniProtKB">
        <authorList>
            <consortium name="RefSeq"/>
        </authorList>
    </citation>
    <scope>IDENTIFICATION</scope>
</reference>
<dbReference type="AlphaFoldDB" id="A0A6P3VMP3"/>
<proteinExistence type="predicted"/>
<dbReference type="CTD" id="161931"/>
<dbReference type="GO" id="GO:0005730">
    <property type="term" value="C:nucleolus"/>
    <property type="evidence" value="ECO:0007669"/>
    <property type="project" value="TreeGrafter"/>
</dbReference>
<evidence type="ECO:0000256" key="1">
    <source>
        <dbReference type="SAM" id="MobiDB-lite"/>
    </source>
</evidence>
<feature type="compositionally biased region" description="Polar residues" evidence="1">
    <location>
        <begin position="43"/>
        <end position="58"/>
    </location>
</feature>
<evidence type="ECO:0000313" key="7">
    <source>
        <dbReference type="RefSeq" id="XP_031440879.1"/>
    </source>
</evidence>
<evidence type="ECO:0000313" key="5">
    <source>
        <dbReference type="RefSeq" id="XP_031440877.1"/>
    </source>
</evidence>
<feature type="compositionally biased region" description="Acidic residues" evidence="1">
    <location>
        <begin position="124"/>
        <end position="133"/>
    </location>
</feature>
<keyword evidence="3" id="KW-1185">Reference proteome</keyword>
<sequence>MADLKVGSGDGLTKRRIAATLVLRGSSEYKPKRRLGRGALSVARTSATVRPASESSEGYDSPSGDCPSPRTPTLDLLEPEPSLTMESSDSTGRCSDTGGVKSPELPDLISLEGSPKSPQRSVWLEDDDEEDFGDNFSLPSLSPKSMYEESNCSEQKDAARDASSKRDKMSEVNVADWHKNRMAAVSSVCFEELLEKYPNYKSTKSCVAAFILEKEVTDAGGQRSERYEVVALGTGQSCCSGWISYTGTVVHDCHATVMARRALKRYIYKQLLLFYSADPHVCQHSIFESSTDGKPLQLKPKIYLHLYTNQSPKGAAQCPLMKLKSGNYESLKLHCYAKGSLTPSSLVPISVWEARICSMADGDKLTRWAVTGVQGALLSHFIQPLYIASVTLAGPSSSYYQHASDTINKRLGQGWQGTLLPPYKATSIFFLPGDNIGPLLPSDRCKDLSINWCRGDGSIEILDSITGNTIDCSPFVSGPGLTSRLCKRALYFSFRKVASLAGQQDLLAFLSYSRAKMAAHLYQEAKAVVNQQFRTNDAGPWNSKQLVDSFKR</sequence>
<gene>
    <name evidence="4 5 6 7" type="primary">adad2</name>
</gene>
<dbReference type="Proteomes" id="UP000515152">
    <property type="component" value="Chromosome 18"/>
</dbReference>
<dbReference type="PANTHER" id="PTHR10910">
    <property type="entry name" value="EUKARYOTE SPECIFIC DSRNA BINDING PROTEIN"/>
    <property type="match status" value="1"/>
</dbReference>
<evidence type="ECO:0000313" key="4">
    <source>
        <dbReference type="RefSeq" id="XP_012676091.2"/>
    </source>
</evidence>
<dbReference type="GeneID" id="105894165"/>
<dbReference type="GO" id="GO:0003726">
    <property type="term" value="F:double-stranded RNA adenosine deaminase activity"/>
    <property type="evidence" value="ECO:0007669"/>
    <property type="project" value="TreeGrafter"/>
</dbReference>
<dbReference type="SMART" id="SM00552">
    <property type="entry name" value="ADEAMc"/>
    <property type="match status" value="1"/>
</dbReference>
<dbReference type="InterPro" id="IPR002466">
    <property type="entry name" value="A_deamin"/>
</dbReference>
<dbReference type="RefSeq" id="XP_012676091.2">
    <property type="nucleotide sequence ID" value="XM_012820637.3"/>
</dbReference>
<evidence type="ECO:0000313" key="3">
    <source>
        <dbReference type="Proteomes" id="UP000515152"/>
    </source>
</evidence>
<feature type="compositionally biased region" description="Polar residues" evidence="1">
    <location>
        <begin position="137"/>
        <end position="153"/>
    </location>
</feature>
<accession>A0A6P3VMP3</accession>
<evidence type="ECO:0000313" key="6">
    <source>
        <dbReference type="RefSeq" id="XP_031440878.1"/>
    </source>
</evidence>
<protein>
    <submittedName>
        <fullName evidence="4 5">Adenosine deaminase domain-containing protein 2</fullName>
    </submittedName>
</protein>
<dbReference type="GO" id="GO:0008251">
    <property type="term" value="F:tRNA-specific adenosine deaminase activity"/>
    <property type="evidence" value="ECO:0007669"/>
    <property type="project" value="TreeGrafter"/>
</dbReference>
<feature type="domain" description="A to I editase" evidence="2">
    <location>
        <begin position="231"/>
        <end position="544"/>
    </location>
</feature>
<dbReference type="Pfam" id="PF02137">
    <property type="entry name" value="A_deamin"/>
    <property type="match status" value="1"/>
</dbReference>
<dbReference type="PROSITE" id="PS50141">
    <property type="entry name" value="A_DEAMIN_EDITASE"/>
    <property type="match status" value="1"/>
</dbReference>
<dbReference type="PANTHER" id="PTHR10910:SF106">
    <property type="entry name" value="ADENOSINE DEAMINASE DOMAIN-CONTAINING PROTEIN 2"/>
    <property type="match status" value="1"/>
</dbReference>
<dbReference type="KEGG" id="char:105894165"/>
<feature type="compositionally biased region" description="Polar residues" evidence="1">
    <location>
        <begin position="84"/>
        <end position="94"/>
    </location>
</feature>
<evidence type="ECO:0000259" key="2">
    <source>
        <dbReference type="PROSITE" id="PS50141"/>
    </source>
</evidence>
<dbReference type="GO" id="GO:0006396">
    <property type="term" value="P:RNA processing"/>
    <property type="evidence" value="ECO:0007669"/>
    <property type="project" value="InterPro"/>
</dbReference>
<dbReference type="GO" id="GO:0003725">
    <property type="term" value="F:double-stranded RNA binding"/>
    <property type="evidence" value="ECO:0007669"/>
    <property type="project" value="TreeGrafter"/>
</dbReference>